<reference evidence="1 2" key="1">
    <citation type="submission" date="2014-02" db="EMBL/GenBank/DDBJ databases">
        <title>Transposable element dynamics among asymbiotic and ectomycorrhizal Amanita fungi.</title>
        <authorList>
            <consortium name="DOE Joint Genome Institute"/>
            <person name="Hess J."/>
            <person name="Skrede I."/>
            <person name="Wolfe B."/>
            <person name="LaButti K."/>
            <person name="Ohm R.A."/>
            <person name="Grigoriev I.V."/>
            <person name="Pringle A."/>
        </authorList>
    </citation>
    <scope>NUCLEOTIDE SEQUENCE [LARGE SCALE GENOMIC DNA]</scope>
    <source>
        <strain evidence="1 2">SKay4041</strain>
    </source>
</reference>
<keyword evidence="2" id="KW-1185">Reference proteome</keyword>
<protein>
    <submittedName>
        <fullName evidence="1">Uncharacterized protein</fullName>
    </submittedName>
</protein>
<evidence type="ECO:0000313" key="1">
    <source>
        <dbReference type="EMBL" id="PFH46648.1"/>
    </source>
</evidence>
<feature type="non-terminal residue" evidence="1">
    <location>
        <position position="1"/>
    </location>
</feature>
<evidence type="ECO:0000313" key="2">
    <source>
        <dbReference type="Proteomes" id="UP000242287"/>
    </source>
</evidence>
<sequence length="122" mass="13516">QVVDIFFERLNIHRPVLSRQEFDEIVAKVYEGRGCNPGQFCGVYLVLALGLLSERNHRAWTTSDGASFGLDDGSGGLLGVSPGWPSHEVFFEGAPSIKPDFRASVSGLQTLILFHWYMTTEV</sequence>
<accession>A0A2A9N9G7</accession>
<dbReference type="Proteomes" id="UP000242287">
    <property type="component" value="Unassembled WGS sequence"/>
</dbReference>
<organism evidence="1 2">
    <name type="scientific">Amanita thiersii Skay4041</name>
    <dbReference type="NCBI Taxonomy" id="703135"/>
    <lineage>
        <taxon>Eukaryota</taxon>
        <taxon>Fungi</taxon>
        <taxon>Dikarya</taxon>
        <taxon>Basidiomycota</taxon>
        <taxon>Agaricomycotina</taxon>
        <taxon>Agaricomycetes</taxon>
        <taxon>Agaricomycetidae</taxon>
        <taxon>Agaricales</taxon>
        <taxon>Pluteineae</taxon>
        <taxon>Amanitaceae</taxon>
        <taxon>Amanita</taxon>
    </lineage>
</organism>
<gene>
    <name evidence="1" type="ORF">AMATHDRAFT_94955</name>
</gene>
<dbReference type="EMBL" id="KZ302171">
    <property type="protein sequence ID" value="PFH46648.1"/>
    <property type="molecule type" value="Genomic_DNA"/>
</dbReference>
<dbReference type="CDD" id="cd12148">
    <property type="entry name" value="fungal_TF_MHR"/>
    <property type="match status" value="1"/>
</dbReference>
<name>A0A2A9N9G7_9AGAR</name>
<feature type="non-terminal residue" evidence="1">
    <location>
        <position position="122"/>
    </location>
</feature>
<dbReference type="AlphaFoldDB" id="A0A2A9N9G7"/>
<proteinExistence type="predicted"/>
<dbReference type="OrthoDB" id="4064873at2759"/>
<dbReference type="STRING" id="703135.A0A2A9N9G7"/>